<evidence type="ECO:0000313" key="1">
    <source>
        <dbReference type="EMBL" id="ANB71932.1"/>
    </source>
</evidence>
<dbReference type="Proteomes" id="UP000076852">
    <property type="component" value="Chromosome 1"/>
</dbReference>
<gene>
    <name evidence="1" type="ORF">AYM40_05750</name>
</gene>
<accession>A0A160FIB0</accession>
<sequence>MITDMGLRHTLQEIEGWQGQYKRVLRWQHRIRMADTARSSADQLDFLLAFFASCFDLRDWLIASGVDRESVTALFRGNVELRVCRDIANGFKHFRITDHPYDAKFSVVREYVPENWPSYVGHGESKWNIVAGEDMFDLVALAHQCVDLLDEFLHDQGLNAA</sequence>
<dbReference type="EMBL" id="CP014578">
    <property type="protein sequence ID" value="ANB71932.1"/>
    <property type="molecule type" value="Genomic_DNA"/>
</dbReference>
<name>A0A160FIB0_9BURK</name>
<protein>
    <submittedName>
        <fullName evidence="1">Uncharacterized protein</fullName>
    </submittedName>
</protein>
<reference evidence="1 2" key="1">
    <citation type="journal article" date="2016" name="Gene">
        <title>PacBio SMRT assembly of a complex multi-replicon genome reveals chlorocatechol degradative operon in a region of genome plasticity.</title>
        <authorList>
            <person name="Ricker N."/>
            <person name="Shen S.Y."/>
            <person name="Goordial J."/>
            <person name="Jin S."/>
            <person name="Fulthorpe R.R."/>
        </authorList>
    </citation>
    <scope>NUCLEOTIDE SEQUENCE [LARGE SCALE GENOMIC DNA]</scope>
    <source>
        <strain evidence="1 2">OLGA172</strain>
    </source>
</reference>
<dbReference type="RefSeq" id="WP_063495381.1">
    <property type="nucleotide sequence ID" value="NZ_CP014578.1"/>
</dbReference>
<organism evidence="1 2">
    <name type="scientific">Paraburkholderia phytofirmans OLGA172</name>
    <dbReference type="NCBI Taxonomy" id="1417228"/>
    <lineage>
        <taxon>Bacteria</taxon>
        <taxon>Pseudomonadati</taxon>
        <taxon>Pseudomonadota</taxon>
        <taxon>Betaproteobacteria</taxon>
        <taxon>Burkholderiales</taxon>
        <taxon>Burkholderiaceae</taxon>
        <taxon>Paraburkholderia</taxon>
    </lineage>
</organism>
<keyword evidence="2" id="KW-1185">Reference proteome</keyword>
<dbReference type="STRING" id="1804984.AYM40_05750"/>
<dbReference type="AlphaFoldDB" id="A0A160FIB0"/>
<dbReference type="OrthoDB" id="7064339at2"/>
<evidence type="ECO:0000313" key="2">
    <source>
        <dbReference type="Proteomes" id="UP000076852"/>
    </source>
</evidence>
<proteinExistence type="predicted"/>
<dbReference type="KEGG" id="buz:AYM40_05750"/>